<dbReference type="Pfam" id="PF11716">
    <property type="entry name" value="MDMPI_N"/>
    <property type="match status" value="1"/>
</dbReference>
<feature type="domain" description="Mycothiol-dependent maleylpyruvate isomerase metal-binding" evidence="1">
    <location>
        <begin position="14"/>
        <end position="101"/>
    </location>
</feature>
<evidence type="ECO:0000313" key="3">
    <source>
        <dbReference type="Proteomes" id="UP000316500"/>
    </source>
</evidence>
<dbReference type="InterPro" id="IPR017517">
    <property type="entry name" value="Maleyloyr_isom"/>
</dbReference>
<keyword evidence="2" id="KW-0670">Pyruvate</keyword>
<dbReference type="InterPro" id="IPR024344">
    <property type="entry name" value="MDMPI_metal-binding"/>
</dbReference>
<sequence>MGSPSPSIVWPLVHAERRALIQDLEQLPPAQWQTASLCAGWDVHDVLAHVIDTAKTTRLGFIRRLVAARMDFDRDNAMGVEREKAGNPQQTLARLRAVLSRTSGPPAGLATRLVEAFVHGEDIRRPLGISRTYPPAHVATALGYQVRTTAAMGGGKEIAQGWRLVATDTAFEHGDGPAVEGPAIALLLAVSGRPVADHELSGPGASVFLQQRQA</sequence>
<accession>A0A558GTA0</accession>
<gene>
    <name evidence="2" type="ORF">FQP90_17065</name>
</gene>
<reference evidence="2 3" key="1">
    <citation type="submission" date="2019-07" db="EMBL/GenBank/DDBJ databases">
        <title>Diversity of Bacteria from Kongsfjorden, Arctic.</title>
        <authorList>
            <person name="Yu Y."/>
        </authorList>
    </citation>
    <scope>NUCLEOTIDE SEQUENCE [LARGE SCALE GENOMIC DNA]</scope>
    <source>
        <strain evidence="2 3">SM1928</strain>
    </source>
</reference>
<dbReference type="GO" id="GO:0016853">
    <property type="term" value="F:isomerase activity"/>
    <property type="evidence" value="ECO:0007669"/>
    <property type="project" value="UniProtKB-KW"/>
</dbReference>
<name>A0A558GTA0_PAENT</name>
<dbReference type="RefSeq" id="WP_144652270.1">
    <property type="nucleotide sequence ID" value="NZ_VNFK01000015.1"/>
</dbReference>
<dbReference type="EMBL" id="VNFK01000015">
    <property type="protein sequence ID" value="TVU60102.1"/>
    <property type="molecule type" value="Genomic_DNA"/>
</dbReference>
<protein>
    <submittedName>
        <fullName evidence="2">Maleylpyruvate isomerase family mycothiol-dependent enzyme</fullName>
    </submittedName>
</protein>
<dbReference type="Gene3D" id="1.20.120.450">
    <property type="entry name" value="dinb family like domain"/>
    <property type="match status" value="1"/>
</dbReference>
<dbReference type="OrthoDB" id="5178565at2"/>
<organism evidence="2 3">
    <name type="scientific">Paenarthrobacter nitroguajacolicus</name>
    <name type="common">Arthrobacter nitroguajacolicus</name>
    <dbReference type="NCBI Taxonomy" id="211146"/>
    <lineage>
        <taxon>Bacteria</taxon>
        <taxon>Bacillati</taxon>
        <taxon>Actinomycetota</taxon>
        <taxon>Actinomycetes</taxon>
        <taxon>Micrococcales</taxon>
        <taxon>Micrococcaceae</taxon>
        <taxon>Paenarthrobacter</taxon>
    </lineage>
</organism>
<proteinExistence type="predicted"/>
<comment type="caution">
    <text evidence="2">The sequence shown here is derived from an EMBL/GenBank/DDBJ whole genome shotgun (WGS) entry which is preliminary data.</text>
</comment>
<dbReference type="AlphaFoldDB" id="A0A558GTA0"/>
<dbReference type="Proteomes" id="UP000316500">
    <property type="component" value="Unassembled WGS sequence"/>
</dbReference>
<dbReference type="InterPro" id="IPR034660">
    <property type="entry name" value="DinB/YfiT-like"/>
</dbReference>
<keyword evidence="2" id="KW-0413">Isomerase</keyword>
<evidence type="ECO:0000313" key="2">
    <source>
        <dbReference type="EMBL" id="TVU60102.1"/>
    </source>
</evidence>
<dbReference type="GO" id="GO:0046872">
    <property type="term" value="F:metal ion binding"/>
    <property type="evidence" value="ECO:0007669"/>
    <property type="project" value="InterPro"/>
</dbReference>
<evidence type="ECO:0000259" key="1">
    <source>
        <dbReference type="Pfam" id="PF11716"/>
    </source>
</evidence>
<dbReference type="SUPFAM" id="SSF109854">
    <property type="entry name" value="DinB/YfiT-like putative metalloenzymes"/>
    <property type="match status" value="1"/>
</dbReference>
<dbReference type="NCBIfam" id="TIGR03083">
    <property type="entry name" value="maleylpyruvate isomerase family mycothiol-dependent enzyme"/>
    <property type="match status" value="1"/>
</dbReference>